<feature type="region of interest" description="Disordered" evidence="1">
    <location>
        <begin position="26"/>
        <end position="45"/>
    </location>
</feature>
<sequence>MKKKIVSKVFAILLAACTVLSACGNESGNQSVGQTDKSETNDTVQEGEEPYTIVYAFDVWVQQADWDLVEENLSNIVYDKIGAKVKLLPMTGANYQQEVNLMITSGEKLDLVNASARTTFSSDVTSNKLLGLDEETVRKYAPDAMEVIGDYMEATTVDGKIYGFPTIRDMASAYGLILRNDIIEKYGIDADAGLTVEQLDDLFARIKEGEPDKYVTQPQSQGTSILESLFKTYDGLGDTMGVLMDWGQGDLTVQNLFDTEYYEECVRKAREWNEKGYILPDASTNPDTGVAYFKTGKVASTMSLIHPGVPTDSTNMTGIPCSTAIVNPAFGNTQTVGAVIQSIPVSCKNPEKVLEFVNLLYSDAEVYNALVWGIEGTHYQHVKGSEKWITYPDGVTGETSGYTLSATYAFGNRYLSYIWNTDPEDLNEKYEEFNDNAIKSKALGFVFDTTPVKAEAAAVQAVMDEYRLPLENGVIDPDENLPKFRQALKDAGIDTVIAEKQRQLDEWAATK</sequence>
<dbReference type="Pfam" id="PF12010">
    <property type="entry name" value="DUF3502"/>
    <property type="match status" value="1"/>
</dbReference>
<accession>A0AAE3D8B2</accession>
<dbReference type="InterPro" id="IPR022627">
    <property type="entry name" value="DUF3502"/>
</dbReference>
<dbReference type="PROSITE" id="PS51257">
    <property type="entry name" value="PROKAR_LIPOPROTEIN"/>
    <property type="match status" value="1"/>
</dbReference>
<evidence type="ECO:0000313" key="4">
    <source>
        <dbReference type="EMBL" id="MCC2120437.1"/>
    </source>
</evidence>
<dbReference type="AlphaFoldDB" id="A0AAE3D8B2"/>
<evidence type="ECO:0000259" key="3">
    <source>
        <dbReference type="Pfam" id="PF12010"/>
    </source>
</evidence>
<feature type="compositionally biased region" description="Polar residues" evidence="1">
    <location>
        <begin position="26"/>
        <end position="35"/>
    </location>
</feature>
<dbReference type="InterPro" id="IPR006059">
    <property type="entry name" value="SBP"/>
</dbReference>
<dbReference type="PANTHER" id="PTHR43649:SF17">
    <property type="entry name" value="ABC TRANSPORTER SOLUTE BINDING PROTEIN-SUGAR TRANSPORT"/>
    <property type="match status" value="1"/>
</dbReference>
<reference evidence="4 5" key="1">
    <citation type="submission" date="2021-10" db="EMBL/GenBank/DDBJ databases">
        <title>Anaerobic single-cell dispensing facilitates the cultivation of human gut bacteria.</title>
        <authorList>
            <person name="Afrizal A."/>
        </authorList>
    </citation>
    <scope>NUCLEOTIDE SEQUENCE [LARGE SCALE GENOMIC DNA]</scope>
    <source>
        <strain evidence="4 5">CLA-AA-H273</strain>
    </source>
</reference>
<feature type="domain" description="DUF3502" evidence="3">
    <location>
        <begin position="442"/>
        <end position="509"/>
    </location>
</feature>
<dbReference type="PANTHER" id="PTHR43649">
    <property type="entry name" value="ARABINOSE-BINDING PROTEIN-RELATED"/>
    <property type="match status" value="1"/>
</dbReference>
<evidence type="ECO:0000313" key="5">
    <source>
        <dbReference type="Proteomes" id="UP001197795"/>
    </source>
</evidence>
<keyword evidence="5" id="KW-1185">Reference proteome</keyword>
<dbReference type="SUPFAM" id="SSF53850">
    <property type="entry name" value="Periplasmic binding protein-like II"/>
    <property type="match status" value="1"/>
</dbReference>
<evidence type="ECO:0000256" key="1">
    <source>
        <dbReference type="SAM" id="MobiDB-lite"/>
    </source>
</evidence>
<name>A0AAE3D8B2_9FIRM</name>
<keyword evidence="2" id="KW-0732">Signal</keyword>
<dbReference type="InterPro" id="IPR050490">
    <property type="entry name" value="Bact_solute-bd_prot1"/>
</dbReference>
<evidence type="ECO:0000256" key="2">
    <source>
        <dbReference type="SAM" id="SignalP"/>
    </source>
</evidence>
<dbReference type="Gene3D" id="3.40.190.10">
    <property type="entry name" value="Periplasmic binding protein-like II"/>
    <property type="match status" value="2"/>
</dbReference>
<dbReference type="EMBL" id="JAJEPV010000033">
    <property type="protein sequence ID" value="MCC2120437.1"/>
    <property type="molecule type" value="Genomic_DNA"/>
</dbReference>
<proteinExistence type="predicted"/>
<dbReference type="RefSeq" id="WP_178015793.1">
    <property type="nucleotide sequence ID" value="NZ_JAJEPV010000033.1"/>
</dbReference>
<feature type="signal peptide" evidence="2">
    <location>
        <begin position="1"/>
        <end position="21"/>
    </location>
</feature>
<comment type="caution">
    <text evidence="4">The sequence shown here is derived from an EMBL/GenBank/DDBJ whole genome shotgun (WGS) entry which is preliminary data.</text>
</comment>
<organism evidence="4 5">
    <name type="scientific">Waltera acetigignens</name>
    <dbReference type="NCBI Taxonomy" id="2981769"/>
    <lineage>
        <taxon>Bacteria</taxon>
        <taxon>Bacillati</taxon>
        <taxon>Bacillota</taxon>
        <taxon>Clostridia</taxon>
        <taxon>Lachnospirales</taxon>
        <taxon>Lachnospiraceae</taxon>
        <taxon>Waltera</taxon>
    </lineage>
</organism>
<feature type="chain" id="PRO_5042186589" evidence="2">
    <location>
        <begin position="22"/>
        <end position="511"/>
    </location>
</feature>
<gene>
    <name evidence="4" type="ORF">LKD75_12700</name>
</gene>
<dbReference type="Pfam" id="PF01547">
    <property type="entry name" value="SBP_bac_1"/>
    <property type="match status" value="1"/>
</dbReference>
<protein>
    <submittedName>
        <fullName evidence="4">ABC transporter substrate-binding protein</fullName>
    </submittedName>
</protein>
<dbReference type="Proteomes" id="UP001197795">
    <property type="component" value="Unassembled WGS sequence"/>
</dbReference>